<dbReference type="InterPro" id="IPR001048">
    <property type="entry name" value="Asp/Glu/Uridylate_kinase"/>
</dbReference>
<comment type="pathway">
    <text evidence="9">Amino-acid biosynthesis; L-methionine biosynthesis via de novo pathway; L-homoserine from L-aspartate: step 1/3.</text>
</comment>
<evidence type="ECO:0000256" key="5">
    <source>
        <dbReference type="ARBA" id="ARBA00022777"/>
    </source>
</evidence>
<evidence type="ECO:0000256" key="2">
    <source>
        <dbReference type="ARBA" id="ARBA00010122"/>
    </source>
</evidence>
<dbReference type="InterPro" id="IPR001341">
    <property type="entry name" value="Asp_kinase"/>
</dbReference>
<dbReference type="Pfam" id="PF22468">
    <property type="entry name" value="ACT_9"/>
    <property type="match status" value="1"/>
</dbReference>
<dbReference type="EC" id="2.7.2.4" evidence="8"/>
<evidence type="ECO:0000313" key="12">
    <source>
        <dbReference type="Proteomes" id="UP001528411"/>
    </source>
</evidence>
<dbReference type="SUPFAM" id="SSF53633">
    <property type="entry name" value="Carbamate kinase-like"/>
    <property type="match status" value="1"/>
</dbReference>
<evidence type="ECO:0000256" key="6">
    <source>
        <dbReference type="ARBA" id="ARBA00022840"/>
    </source>
</evidence>
<dbReference type="Gene3D" id="3.40.1160.10">
    <property type="entry name" value="Acetylglutamate kinase-like"/>
    <property type="match status" value="1"/>
</dbReference>
<keyword evidence="9" id="KW-0028">Amino-acid biosynthesis</keyword>
<organism evidence="11 12">
    <name type="scientific">Psychrosphaera algicola</name>
    <dbReference type="NCBI Taxonomy" id="3023714"/>
    <lineage>
        <taxon>Bacteria</taxon>
        <taxon>Pseudomonadati</taxon>
        <taxon>Pseudomonadota</taxon>
        <taxon>Gammaproteobacteria</taxon>
        <taxon>Alteromonadales</taxon>
        <taxon>Pseudoalteromonadaceae</taxon>
        <taxon>Psychrosphaera</taxon>
    </lineage>
</organism>
<dbReference type="InterPro" id="IPR036393">
    <property type="entry name" value="AceGlu_kinase-like_sf"/>
</dbReference>
<proteinExistence type="inferred from homology"/>
<dbReference type="GO" id="GO:0004072">
    <property type="term" value="F:aspartate kinase activity"/>
    <property type="evidence" value="ECO:0007669"/>
    <property type="project" value="UniProtKB-EC"/>
</dbReference>
<dbReference type="PANTHER" id="PTHR21499:SF59">
    <property type="entry name" value="ASPARTOKINASE"/>
    <property type="match status" value="1"/>
</dbReference>
<evidence type="ECO:0000256" key="4">
    <source>
        <dbReference type="ARBA" id="ARBA00022741"/>
    </source>
</evidence>
<accession>A0ABT5FAW0</accession>
<keyword evidence="3 8" id="KW-0808">Transferase</keyword>
<dbReference type="Proteomes" id="UP001528411">
    <property type="component" value="Unassembled WGS sequence"/>
</dbReference>
<comment type="caution">
    <text evidence="11">The sequence shown here is derived from an EMBL/GenBank/DDBJ whole genome shotgun (WGS) entry which is preliminary data.</text>
</comment>
<dbReference type="InterPro" id="IPR054352">
    <property type="entry name" value="ACT_Aspartokinase"/>
</dbReference>
<evidence type="ECO:0000313" key="11">
    <source>
        <dbReference type="EMBL" id="MDC2888174.1"/>
    </source>
</evidence>
<dbReference type="PIRSF" id="PIRSF000726">
    <property type="entry name" value="Asp_kin"/>
    <property type="match status" value="1"/>
</dbReference>
<feature type="domain" description="ACT" evidence="10">
    <location>
        <begin position="320"/>
        <end position="390"/>
    </location>
</feature>
<keyword evidence="6" id="KW-0067">ATP-binding</keyword>
<evidence type="ECO:0000256" key="8">
    <source>
        <dbReference type="RuleBase" id="RU003448"/>
    </source>
</evidence>
<dbReference type="PANTHER" id="PTHR21499">
    <property type="entry name" value="ASPARTATE KINASE"/>
    <property type="match status" value="1"/>
</dbReference>
<dbReference type="InterPro" id="IPR042199">
    <property type="entry name" value="AsparK_Bifunc_asparK/hSer_DH"/>
</dbReference>
<dbReference type="EMBL" id="JAQOMS010000002">
    <property type="protein sequence ID" value="MDC2888174.1"/>
    <property type="molecule type" value="Genomic_DNA"/>
</dbReference>
<dbReference type="InterPro" id="IPR002912">
    <property type="entry name" value="ACT_dom"/>
</dbReference>
<dbReference type="InterPro" id="IPR005260">
    <property type="entry name" value="Asp_kin_monofn"/>
</dbReference>
<gene>
    <name evidence="11" type="primary">lysC</name>
    <name evidence="11" type="ORF">PN838_04330</name>
</gene>
<comment type="similarity">
    <text evidence="2 8">Belongs to the aspartokinase family.</text>
</comment>
<evidence type="ECO:0000256" key="7">
    <source>
        <dbReference type="ARBA" id="ARBA00047872"/>
    </source>
</evidence>
<dbReference type="PROSITE" id="PS51671">
    <property type="entry name" value="ACT"/>
    <property type="match status" value="1"/>
</dbReference>
<dbReference type="PROSITE" id="PS00324">
    <property type="entry name" value="ASPARTOKINASE"/>
    <property type="match status" value="1"/>
</dbReference>
<comment type="pathway">
    <text evidence="9">Amino-acid biosynthesis; L-threonine biosynthesis; L-threonine from L-aspartate: step 1/5.</text>
</comment>
<reference evidence="11 12" key="1">
    <citation type="submission" date="2023-01" db="EMBL/GenBank/DDBJ databases">
        <title>Psychrosphaera sp. nov., isolated from marine algae.</title>
        <authorList>
            <person name="Bayburt H."/>
            <person name="Choi B.J."/>
            <person name="Kim J.M."/>
            <person name="Choi D.G."/>
            <person name="Jeon C.O."/>
        </authorList>
    </citation>
    <scope>NUCLEOTIDE SEQUENCE [LARGE SCALE GENOMIC DNA]</scope>
    <source>
        <strain evidence="11 12">G1-22</strain>
    </source>
</reference>
<dbReference type="NCBIfam" id="TIGR00657">
    <property type="entry name" value="asp_kinases"/>
    <property type="match status" value="1"/>
</dbReference>
<evidence type="ECO:0000259" key="10">
    <source>
        <dbReference type="PROSITE" id="PS51671"/>
    </source>
</evidence>
<dbReference type="NCBIfam" id="NF006570">
    <property type="entry name" value="PRK09084.1"/>
    <property type="match status" value="1"/>
</dbReference>
<sequence>MSNSLQSLTVAKFGGTSVANFEAMSRCAQIILDNNDIRLVAVSASAGVTNLLVKLGNESLSANERESVLQQIRNIQNSILNDLGRPQDLEQVIEQLLGQLAEVAAQDDVLTSTKLKDEILSFGERMSSQLFAAVMNKVANADVATSFDGRQVLKTDSTFGKAEPNLAVTKQHATDVLVPLLKEKVVITQGFIGQDSFGNTTTLGRGGSDYSAALFAEAVDAFALQIWTDVTGIYTTDPRITDKARPIGEISFNEAAEMATFGAKILHPATLIPAIRSGVKVFVGSSLEPNAGGTWISKEVSHKPAFRAVALRKDQTLITVTSPEMLHATGFLARVFAILAKHKLSIDLITTSEISVALTIDNPPNTPMADLTDACIRDLKDFCSVKVESDLALVAVIGNHIHSGQDGTGRISSIFRTVENDQLRLICHGASQHNVCFLVEQASAENIVRRIHDDLFAA</sequence>
<evidence type="ECO:0000256" key="1">
    <source>
        <dbReference type="ARBA" id="ARBA00004766"/>
    </source>
</evidence>
<dbReference type="Gene3D" id="3.30.70.260">
    <property type="match status" value="2"/>
</dbReference>
<protein>
    <recommendedName>
        <fullName evidence="8">Aspartokinase</fullName>
        <ecNumber evidence="8">2.7.2.4</ecNumber>
    </recommendedName>
</protein>
<keyword evidence="4" id="KW-0547">Nucleotide-binding</keyword>
<keyword evidence="12" id="KW-1185">Reference proteome</keyword>
<evidence type="ECO:0000256" key="3">
    <source>
        <dbReference type="ARBA" id="ARBA00022679"/>
    </source>
</evidence>
<name>A0ABT5FAW0_9GAMM</name>
<dbReference type="CDD" id="cd04932">
    <property type="entry name" value="ACT_AKiii-LysC-EC_1"/>
    <property type="match status" value="1"/>
</dbReference>
<evidence type="ECO:0000256" key="9">
    <source>
        <dbReference type="RuleBase" id="RU004249"/>
    </source>
</evidence>
<comment type="pathway">
    <text evidence="1 9">Amino-acid biosynthesis; L-lysine biosynthesis via DAP pathway; (S)-tetrahydrodipicolinate from L-aspartate: step 1/4.</text>
</comment>
<dbReference type="Gene3D" id="1.20.120.1320">
    <property type="entry name" value="Aspartokinase, catalytic domain"/>
    <property type="match status" value="1"/>
</dbReference>
<dbReference type="Pfam" id="PF00696">
    <property type="entry name" value="AA_kinase"/>
    <property type="match status" value="1"/>
</dbReference>
<dbReference type="SUPFAM" id="SSF55021">
    <property type="entry name" value="ACT-like"/>
    <property type="match status" value="2"/>
</dbReference>
<dbReference type="InterPro" id="IPR018042">
    <property type="entry name" value="Aspartate_kinase_CS"/>
</dbReference>
<comment type="catalytic activity">
    <reaction evidence="7 8">
        <text>L-aspartate + ATP = 4-phospho-L-aspartate + ADP</text>
        <dbReference type="Rhea" id="RHEA:23776"/>
        <dbReference type="ChEBI" id="CHEBI:29991"/>
        <dbReference type="ChEBI" id="CHEBI:30616"/>
        <dbReference type="ChEBI" id="CHEBI:57535"/>
        <dbReference type="ChEBI" id="CHEBI:456216"/>
        <dbReference type="EC" id="2.7.2.4"/>
    </reaction>
</comment>
<dbReference type="RefSeq" id="WP_272179867.1">
    <property type="nucleotide sequence ID" value="NZ_JAQOMS010000002.1"/>
</dbReference>
<dbReference type="InterPro" id="IPR045865">
    <property type="entry name" value="ACT-like_dom_sf"/>
</dbReference>
<keyword evidence="5 8" id="KW-0418">Kinase</keyword>